<reference evidence="3" key="1">
    <citation type="submission" date="2022-11" db="EMBL/GenBank/DDBJ databases">
        <title>Minimal conservation of predation-associated metabolite biosynthetic gene clusters underscores biosynthetic potential of Myxococcota including descriptions for ten novel species: Archangium lansinium sp. nov., Myxococcus landrumus sp. nov., Nannocystis bai.</title>
        <authorList>
            <person name="Ahearne A."/>
            <person name="Stevens C."/>
            <person name="Dowd S."/>
        </authorList>
    </citation>
    <scope>NUCLEOTIDE SEQUENCE</scope>
    <source>
        <strain evidence="3">Fl3</strain>
    </source>
</reference>
<sequence>MASRTVRTVSLFNRQRICLGLWCLVSSGPACGPSSSSTDTTAGDTTETSSGGATQGTPTSSGGGSETSSGADPTAITVAESTSTTTGTSSTGSVSVSSTSQETSTGPAETTTGETTTSATGSTSTTTSGTESTSTTGDSGDPVPCKAPVDCEPIFFEDPQHQLTDIESGWLFCNGGTVIYRDEALECAHEVFWPKCEGQGGDCAADSDCPDSQVCANIWGDCGCVAQCMSDSDCGDGQICVCAGDHPDVGGDLYLQNTCMPANCASKADCEGECGCRGSEFFCGHVIGAFCPTLEDECSDSDDCPQDKYCAFDAEQERWTCQFLGICE</sequence>
<protein>
    <submittedName>
        <fullName evidence="3">Uncharacterized protein</fullName>
    </submittedName>
</protein>
<name>A0ABY7GXC9_9BACT</name>
<keyword evidence="4" id="KW-1185">Reference proteome</keyword>
<feature type="region of interest" description="Disordered" evidence="1">
    <location>
        <begin position="30"/>
        <end position="144"/>
    </location>
</feature>
<evidence type="ECO:0000313" key="4">
    <source>
        <dbReference type="Proteomes" id="UP001164459"/>
    </source>
</evidence>
<feature type="chain" id="PRO_5045347247" evidence="2">
    <location>
        <begin position="33"/>
        <end position="328"/>
    </location>
</feature>
<keyword evidence="2" id="KW-0732">Signal</keyword>
<gene>
    <name evidence="3" type="ORF">O0S08_35950</name>
</gene>
<feature type="compositionally biased region" description="Low complexity" evidence="1">
    <location>
        <begin position="77"/>
        <end position="142"/>
    </location>
</feature>
<evidence type="ECO:0000256" key="1">
    <source>
        <dbReference type="SAM" id="MobiDB-lite"/>
    </source>
</evidence>
<organism evidence="3 4">
    <name type="scientific">Nannocystis punicea</name>
    <dbReference type="NCBI Taxonomy" id="2995304"/>
    <lineage>
        <taxon>Bacteria</taxon>
        <taxon>Pseudomonadati</taxon>
        <taxon>Myxococcota</taxon>
        <taxon>Polyangia</taxon>
        <taxon>Nannocystales</taxon>
        <taxon>Nannocystaceae</taxon>
        <taxon>Nannocystis</taxon>
    </lineage>
</organism>
<dbReference type="RefSeq" id="WP_269033968.1">
    <property type="nucleotide sequence ID" value="NZ_CP114040.1"/>
</dbReference>
<feature type="signal peptide" evidence="2">
    <location>
        <begin position="1"/>
        <end position="32"/>
    </location>
</feature>
<dbReference type="EMBL" id="CP114040">
    <property type="protein sequence ID" value="WAS91606.1"/>
    <property type="molecule type" value="Genomic_DNA"/>
</dbReference>
<accession>A0ABY7GXC9</accession>
<evidence type="ECO:0000313" key="3">
    <source>
        <dbReference type="EMBL" id="WAS91606.1"/>
    </source>
</evidence>
<feature type="compositionally biased region" description="Low complexity" evidence="1">
    <location>
        <begin position="30"/>
        <end position="70"/>
    </location>
</feature>
<dbReference type="Proteomes" id="UP001164459">
    <property type="component" value="Chromosome"/>
</dbReference>
<proteinExistence type="predicted"/>
<evidence type="ECO:0000256" key="2">
    <source>
        <dbReference type="SAM" id="SignalP"/>
    </source>
</evidence>